<evidence type="ECO:0000256" key="1">
    <source>
        <dbReference type="ARBA" id="ARBA00023002"/>
    </source>
</evidence>
<evidence type="ECO:0000313" key="3">
    <source>
        <dbReference type="EMBL" id="PWW01937.1"/>
    </source>
</evidence>
<dbReference type="OrthoDB" id="9805337at2"/>
<organism evidence="3 4">
    <name type="scientific">Hoeflea marina</name>
    <dbReference type="NCBI Taxonomy" id="274592"/>
    <lineage>
        <taxon>Bacteria</taxon>
        <taxon>Pseudomonadati</taxon>
        <taxon>Pseudomonadota</taxon>
        <taxon>Alphaproteobacteria</taxon>
        <taxon>Hyphomicrobiales</taxon>
        <taxon>Rhizobiaceae</taxon>
        <taxon>Hoeflea</taxon>
    </lineage>
</organism>
<dbReference type="SUPFAM" id="SSF51905">
    <property type="entry name" value="FAD/NAD(P)-binding domain"/>
    <property type="match status" value="1"/>
</dbReference>
<sequence length="426" mass="45567">MTSPVEAPRIRSGAGGADTIVVGAGIAGICAALDLQRRGARVTLVDAAEPGSGASFGNAGIIVNTNLRPVFAGMTPLTLVQMLRNPSSPLNVFWHRFPMMAPWFLRMLRNSGAQEVARITEALGSLARPGAGHYRELLQQAGAEDLVAADGNVALMRSEAELEAQWDRMSAIRQAGVRLEKVSGRDLRDLVPSVSAEYSHGLYSPAFQHALDPQGMIGRLADLFRARGGVWRNEKVLSVTCAGGQATGVMTPSGRISAGSVVLAAGTESARFAARMGEKVPHQAVGGYHVMLRNCGVTLARPILPMDFRFAVTPMRGAIRLAGIYEFGGEGRRFRADRLERMLAHIGKVLPGIRTDDTRVWRGFRSYLPDGLPIISQSASTEGLFYMFGFSSSGMINGPTAGRAMAALVMGEDPEIDVSPFAVSRF</sequence>
<dbReference type="RefSeq" id="WP_110031683.1">
    <property type="nucleotide sequence ID" value="NZ_QGTR01000002.1"/>
</dbReference>
<keyword evidence="4" id="KW-1185">Reference proteome</keyword>
<evidence type="ECO:0000313" key="4">
    <source>
        <dbReference type="Proteomes" id="UP000246352"/>
    </source>
</evidence>
<dbReference type="GO" id="GO:0005737">
    <property type="term" value="C:cytoplasm"/>
    <property type="evidence" value="ECO:0007669"/>
    <property type="project" value="TreeGrafter"/>
</dbReference>
<dbReference type="Gene3D" id="3.30.9.10">
    <property type="entry name" value="D-Amino Acid Oxidase, subunit A, domain 2"/>
    <property type="match status" value="1"/>
</dbReference>
<dbReference type="SUPFAM" id="SSF54373">
    <property type="entry name" value="FAD-linked reductases, C-terminal domain"/>
    <property type="match status" value="1"/>
</dbReference>
<keyword evidence="1" id="KW-0560">Oxidoreductase</keyword>
<dbReference type="AlphaFoldDB" id="A0A317PMF2"/>
<protein>
    <submittedName>
        <fullName evidence="3">Glycine/D-amino acid oxidase-like deaminating enzyme</fullName>
    </submittedName>
</protein>
<feature type="domain" description="FAD dependent oxidoreductase" evidence="2">
    <location>
        <begin position="18"/>
        <end position="408"/>
    </location>
</feature>
<dbReference type="Gene3D" id="3.50.50.60">
    <property type="entry name" value="FAD/NAD(P)-binding domain"/>
    <property type="match status" value="2"/>
</dbReference>
<comment type="caution">
    <text evidence="3">The sequence shown here is derived from an EMBL/GenBank/DDBJ whole genome shotgun (WGS) entry which is preliminary data.</text>
</comment>
<proteinExistence type="predicted"/>
<dbReference type="GO" id="GO:0016491">
    <property type="term" value="F:oxidoreductase activity"/>
    <property type="evidence" value="ECO:0007669"/>
    <property type="project" value="UniProtKB-KW"/>
</dbReference>
<gene>
    <name evidence="3" type="ORF">DFR52_102602</name>
</gene>
<accession>A0A317PMF2</accession>
<dbReference type="Pfam" id="PF01266">
    <property type="entry name" value="DAO"/>
    <property type="match status" value="1"/>
</dbReference>
<reference evidence="3 4" key="1">
    <citation type="submission" date="2018-05" db="EMBL/GenBank/DDBJ databases">
        <title>Genomic Encyclopedia of Type Strains, Phase IV (KMG-IV): sequencing the most valuable type-strain genomes for metagenomic binning, comparative biology and taxonomic classification.</title>
        <authorList>
            <person name="Goeker M."/>
        </authorList>
    </citation>
    <scope>NUCLEOTIDE SEQUENCE [LARGE SCALE GENOMIC DNA]</scope>
    <source>
        <strain evidence="3 4">DSM 16791</strain>
    </source>
</reference>
<dbReference type="Proteomes" id="UP000246352">
    <property type="component" value="Unassembled WGS sequence"/>
</dbReference>
<dbReference type="PANTHER" id="PTHR13847:SF289">
    <property type="entry name" value="GLYCINE OXIDASE"/>
    <property type="match status" value="1"/>
</dbReference>
<dbReference type="InterPro" id="IPR006076">
    <property type="entry name" value="FAD-dep_OxRdtase"/>
</dbReference>
<evidence type="ECO:0000259" key="2">
    <source>
        <dbReference type="Pfam" id="PF01266"/>
    </source>
</evidence>
<dbReference type="EMBL" id="QGTR01000002">
    <property type="protein sequence ID" value="PWW01937.1"/>
    <property type="molecule type" value="Genomic_DNA"/>
</dbReference>
<name>A0A317PMF2_9HYPH</name>
<dbReference type="PANTHER" id="PTHR13847">
    <property type="entry name" value="SARCOSINE DEHYDROGENASE-RELATED"/>
    <property type="match status" value="1"/>
</dbReference>
<dbReference type="InterPro" id="IPR036188">
    <property type="entry name" value="FAD/NAD-bd_sf"/>
</dbReference>